<reference evidence="1 2" key="3">
    <citation type="submission" date="2019-11" db="EMBL/GenBank/DDBJ databases">
        <title>A de novo genome assembly of a pear dwarfing rootstock.</title>
        <authorList>
            <person name="Wang F."/>
            <person name="Wang J."/>
            <person name="Li S."/>
            <person name="Zhang Y."/>
            <person name="Fang M."/>
            <person name="Ma L."/>
            <person name="Zhao Y."/>
            <person name="Jiang S."/>
        </authorList>
    </citation>
    <scope>NUCLEOTIDE SEQUENCE [LARGE SCALE GENOMIC DNA]</scope>
    <source>
        <strain evidence="1">S2</strain>
        <tissue evidence="1">Leaf</tissue>
    </source>
</reference>
<sequence length="75" mass="8376">MKPSVSLVKFYIEKFDGNDFVFGLLKTLKGVKASWTDEEKENVMERALGAILLALSNKVLIVAKIGELVYDQIPC</sequence>
<proteinExistence type="predicted"/>
<protein>
    <submittedName>
        <fullName evidence="1">Uncharacterized protein</fullName>
    </submittedName>
</protein>
<comment type="caution">
    <text evidence="1">The sequence shown here is derived from an EMBL/GenBank/DDBJ whole genome shotgun (WGS) entry which is preliminary data.</text>
</comment>
<gene>
    <name evidence="1" type="ORF">D8674_028948</name>
</gene>
<reference evidence="1 2" key="1">
    <citation type="submission" date="2019-09" db="EMBL/GenBank/DDBJ databases">
        <authorList>
            <person name="Ou C."/>
        </authorList>
    </citation>
    <scope>NUCLEOTIDE SEQUENCE [LARGE SCALE GENOMIC DNA]</scope>
    <source>
        <strain evidence="1">S2</strain>
        <tissue evidence="1">Leaf</tissue>
    </source>
</reference>
<keyword evidence="2" id="KW-1185">Reference proteome</keyword>
<accession>A0A5N5I2I2</accession>
<dbReference type="AlphaFoldDB" id="A0A5N5I2I2"/>
<name>A0A5N5I2I2_9ROSA</name>
<dbReference type="EMBL" id="SMOL01000120">
    <property type="protein sequence ID" value="KAB2632701.1"/>
    <property type="molecule type" value="Genomic_DNA"/>
</dbReference>
<evidence type="ECO:0000313" key="1">
    <source>
        <dbReference type="EMBL" id="KAB2632701.1"/>
    </source>
</evidence>
<dbReference type="Proteomes" id="UP000327157">
    <property type="component" value="Chromosome 6"/>
</dbReference>
<reference evidence="2" key="2">
    <citation type="submission" date="2019-10" db="EMBL/GenBank/DDBJ databases">
        <title>A de novo genome assembly of a pear dwarfing rootstock.</title>
        <authorList>
            <person name="Wang F."/>
            <person name="Wang J."/>
            <person name="Li S."/>
            <person name="Zhang Y."/>
            <person name="Fang M."/>
            <person name="Ma L."/>
            <person name="Zhao Y."/>
            <person name="Jiang S."/>
        </authorList>
    </citation>
    <scope>NUCLEOTIDE SEQUENCE [LARGE SCALE GENOMIC DNA]</scope>
</reference>
<evidence type="ECO:0000313" key="2">
    <source>
        <dbReference type="Proteomes" id="UP000327157"/>
    </source>
</evidence>
<organism evidence="1 2">
    <name type="scientific">Pyrus ussuriensis x Pyrus communis</name>
    <dbReference type="NCBI Taxonomy" id="2448454"/>
    <lineage>
        <taxon>Eukaryota</taxon>
        <taxon>Viridiplantae</taxon>
        <taxon>Streptophyta</taxon>
        <taxon>Embryophyta</taxon>
        <taxon>Tracheophyta</taxon>
        <taxon>Spermatophyta</taxon>
        <taxon>Magnoliopsida</taxon>
        <taxon>eudicotyledons</taxon>
        <taxon>Gunneridae</taxon>
        <taxon>Pentapetalae</taxon>
        <taxon>rosids</taxon>
        <taxon>fabids</taxon>
        <taxon>Rosales</taxon>
        <taxon>Rosaceae</taxon>
        <taxon>Amygdaloideae</taxon>
        <taxon>Maleae</taxon>
        <taxon>Pyrus</taxon>
    </lineage>
</organism>